<dbReference type="GO" id="GO:0008270">
    <property type="term" value="F:zinc ion binding"/>
    <property type="evidence" value="ECO:0007669"/>
    <property type="project" value="TreeGrafter"/>
</dbReference>
<keyword evidence="4" id="KW-0479">Metal-binding</keyword>
<evidence type="ECO:0000313" key="10">
    <source>
        <dbReference type="Proteomes" id="UP000011083"/>
    </source>
</evidence>
<dbReference type="GO" id="GO:0005737">
    <property type="term" value="C:cytoplasm"/>
    <property type="evidence" value="ECO:0007669"/>
    <property type="project" value="TreeGrafter"/>
</dbReference>
<feature type="domain" description="Aminopeptidase N-like N-terminal" evidence="8">
    <location>
        <begin position="20"/>
        <end position="200"/>
    </location>
</feature>
<organism evidence="9 10">
    <name type="scientific">Acanthamoeba castellanii (strain ATCC 30010 / Neff)</name>
    <dbReference type="NCBI Taxonomy" id="1257118"/>
    <lineage>
        <taxon>Eukaryota</taxon>
        <taxon>Amoebozoa</taxon>
        <taxon>Discosea</taxon>
        <taxon>Longamoebia</taxon>
        <taxon>Centramoebida</taxon>
        <taxon>Acanthamoebidae</taxon>
        <taxon>Acanthamoeba</taxon>
    </lineage>
</organism>
<comment type="cofactor">
    <cofactor evidence="1">
        <name>Zn(2+)</name>
        <dbReference type="ChEBI" id="CHEBI:29105"/>
    </cofactor>
</comment>
<dbReference type="AlphaFoldDB" id="L8GVT9"/>
<protein>
    <submittedName>
        <fullName evidence="9">Peptidase family m1 domain containing protein</fullName>
    </submittedName>
</protein>
<dbReference type="KEGG" id="acan:ACA1_132880"/>
<evidence type="ECO:0000256" key="1">
    <source>
        <dbReference type="ARBA" id="ARBA00001947"/>
    </source>
</evidence>
<dbReference type="GO" id="GO:0043171">
    <property type="term" value="P:peptide catabolic process"/>
    <property type="evidence" value="ECO:0007669"/>
    <property type="project" value="TreeGrafter"/>
</dbReference>
<evidence type="ECO:0000259" key="8">
    <source>
        <dbReference type="Pfam" id="PF17900"/>
    </source>
</evidence>
<proteinExistence type="inferred from homology"/>
<dbReference type="GO" id="GO:0005615">
    <property type="term" value="C:extracellular space"/>
    <property type="evidence" value="ECO:0007669"/>
    <property type="project" value="TreeGrafter"/>
</dbReference>
<dbReference type="FunFam" id="2.60.40.1730:FF:000002">
    <property type="entry name" value="Aminopeptidase"/>
    <property type="match status" value="1"/>
</dbReference>
<dbReference type="Pfam" id="PF17900">
    <property type="entry name" value="Peptidase_M1_N"/>
    <property type="match status" value="1"/>
</dbReference>
<dbReference type="InterPro" id="IPR050344">
    <property type="entry name" value="Peptidase_M1_aminopeptidases"/>
</dbReference>
<evidence type="ECO:0000256" key="6">
    <source>
        <dbReference type="ARBA" id="ARBA00022833"/>
    </source>
</evidence>
<evidence type="ECO:0000256" key="5">
    <source>
        <dbReference type="ARBA" id="ARBA00022801"/>
    </source>
</evidence>
<comment type="similarity">
    <text evidence="2">Belongs to the peptidase M1 family.</text>
</comment>
<dbReference type="GO" id="GO:0016020">
    <property type="term" value="C:membrane"/>
    <property type="evidence" value="ECO:0007669"/>
    <property type="project" value="TreeGrafter"/>
</dbReference>
<dbReference type="GO" id="GO:0042277">
    <property type="term" value="F:peptide binding"/>
    <property type="evidence" value="ECO:0007669"/>
    <property type="project" value="TreeGrafter"/>
</dbReference>
<accession>L8GVT9</accession>
<gene>
    <name evidence="9" type="ORF">ACA1_132880</name>
</gene>
<dbReference type="GO" id="GO:0070006">
    <property type="term" value="F:metalloaminopeptidase activity"/>
    <property type="evidence" value="ECO:0007669"/>
    <property type="project" value="TreeGrafter"/>
</dbReference>
<keyword evidence="3" id="KW-0645">Protease</keyword>
<dbReference type="InterPro" id="IPR042097">
    <property type="entry name" value="Aminopeptidase_N-like_N_sf"/>
</dbReference>
<evidence type="ECO:0000256" key="3">
    <source>
        <dbReference type="ARBA" id="ARBA00022670"/>
    </source>
</evidence>
<dbReference type="VEuPathDB" id="AmoebaDB:ACA1_132880"/>
<name>L8GVT9_ACACF</name>
<keyword evidence="10" id="KW-1185">Reference proteome</keyword>
<evidence type="ECO:0000256" key="2">
    <source>
        <dbReference type="ARBA" id="ARBA00010136"/>
    </source>
</evidence>
<dbReference type="OrthoDB" id="10031169at2759"/>
<keyword evidence="7" id="KW-0482">Metalloprotease</keyword>
<evidence type="ECO:0000313" key="9">
    <source>
        <dbReference type="EMBL" id="ELR17052.1"/>
    </source>
</evidence>
<dbReference type="RefSeq" id="XP_004339065.1">
    <property type="nucleotide sequence ID" value="XM_004339017.1"/>
</dbReference>
<reference evidence="9 10" key="1">
    <citation type="journal article" date="2013" name="Genome Biol.">
        <title>Genome of Acanthamoeba castellanii highlights extensive lateral gene transfer and early evolution of tyrosine kinase signaling.</title>
        <authorList>
            <person name="Clarke M."/>
            <person name="Lohan A.J."/>
            <person name="Liu B."/>
            <person name="Lagkouvardos I."/>
            <person name="Roy S."/>
            <person name="Zafar N."/>
            <person name="Bertelli C."/>
            <person name="Schilde C."/>
            <person name="Kianianmomeni A."/>
            <person name="Burglin T.R."/>
            <person name="Frech C."/>
            <person name="Turcotte B."/>
            <person name="Kopec K.O."/>
            <person name="Synnott J.M."/>
            <person name="Choo C."/>
            <person name="Paponov I."/>
            <person name="Finkler A."/>
            <person name="Soon Heng Tan C."/>
            <person name="Hutchins A.P."/>
            <person name="Weinmeier T."/>
            <person name="Rattei T."/>
            <person name="Chu J.S."/>
            <person name="Gimenez G."/>
            <person name="Irimia M."/>
            <person name="Rigden D.J."/>
            <person name="Fitzpatrick D.A."/>
            <person name="Lorenzo-Morales J."/>
            <person name="Bateman A."/>
            <person name="Chiu C.H."/>
            <person name="Tang P."/>
            <person name="Hegemann P."/>
            <person name="Fromm H."/>
            <person name="Raoult D."/>
            <person name="Greub G."/>
            <person name="Miranda-Saavedra D."/>
            <person name="Chen N."/>
            <person name="Nash P."/>
            <person name="Ginger M.L."/>
            <person name="Horn M."/>
            <person name="Schaap P."/>
            <person name="Caler L."/>
            <person name="Loftus B."/>
        </authorList>
    </citation>
    <scope>NUCLEOTIDE SEQUENCE [LARGE SCALE GENOMIC DNA]</scope>
    <source>
        <strain evidence="9 10">Neff</strain>
    </source>
</reference>
<dbReference type="PANTHER" id="PTHR11533">
    <property type="entry name" value="PROTEASE M1 ZINC METALLOPROTEASE"/>
    <property type="match status" value="1"/>
</dbReference>
<dbReference type="STRING" id="1257118.L8GVT9"/>
<dbReference type="EMBL" id="KB007975">
    <property type="protein sequence ID" value="ELR17052.1"/>
    <property type="molecule type" value="Genomic_DNA"/>
</dbReference>
<dbReference type="InterPro" id="IPR045357">
    <property type="entry name" value="Aminopeptidase_N-like_N"/>
</dbReference>
<dbReference type="Proteomes" id="UP000011083">
    <property type="component" value="Unassembled WGS sequence"/>
</dbReference>
<dbReference type="OMA" id="YIHEEDY"/>
<dbReference type="GeneID" id="14917747"/>
<evidence type="ECO:0000256" key="7">
    <source>
        <dbReference type="ARBA" id="ARBA00023049"/>
    </source>
</evidence>
<sequence>MERDQKKLELKDVLLPTHVKPSKYFVEITPHFESFSFNGFETIEIEVLSATSKVVVHSKEIQIKAVDFIHHDARLAATDISLDEKADTATFTFERELPLGHAKLHVTFVGQLNDQMAGFYRTKYAARDGSQKWGGCTQFEPTDARRAFPCWDEPAIKAVFEIALVIPKDMLGLSNMPVVSEILDESTGRKTLKFGPTPVMYGHPLSPALYTFA</sequence>
<dbReference type="GO" id="GO:0006508">
    <property type="term" value="P:proteolysis"/>
    <property type="evidence" value="ECO:0007669"/>
    <property type="project" value="UniProtKB-KW"/>
</dbReference>
<dbReference type="Gene3D" id="2.60.40.1730">
    <property type="entry name" value="tricorn interacting facor f3 domain"/>
    <property type="match status" value="1"/>
</dbReference>
<dbReference type="PANTHER" id="PTHR11533:SF174">
    <property type="entry name" value="PUROMYCIN-SENSITIVE AMINOPEPTIDASE-RELATED"/>
    <property type="match status" value="1"/>
</dbReference>
<keyword evidence="5" id="KW-0378">Hydrolase</keyword>
<evidence type="ECO:0000256" key="4">
    <source>
        <dbReference type="ARBA" id="ARBA00022723"/>
    </source>
</evidence>
<keyword evidence="6" id="KW-0862">Zinc</keyword>
<dbReference type="SUPFAM" id="SSF63737">
    <property type="entry name" value="Leukotriene A4 hydrolase N-terminal domain"/>
    <property type="match status" value="1"/>
</dbReference>